<reference evidence="1 2" key="1">
    <citation type="submission" date="2020-03" db="EMBL/GenBank/DDBJ databases">
        <title>Genomic Encyclopedia of Type Strains, Phase IV (KMG-IV): sequencing the most valuable type-strain genomes for metagenomic binning, comparative biology and taxonomic classification.</title>
        <authorList>
            <person name="Goeker M."/>
        </authorList>
    </citation>
    <scope>NUCLEOTIDE SEQUENCE [LARGE SCALE GENOMIC DNA]</scope>
    <source>
        <strain evidence="1 2">DSM 4733</strain>
    </source>
</reference>
<proteinExistence type="predicted"/>
<dbReference type="EMBL" id="JAASQV010000001">
    <property type="protein sequence ID" value="NIJ64227.1"/>
    <property type="molecule type" value="Genomic_DNA"/>
</dbReference>
<dbReference type="AlphaFoldDB" id="A0A7X5ZUM3"/>
<evidence type="ECO:0000313" key="1">
    <source>
        <dbReference type="EMBL" id="NIJ64227.1"/>
    </source>
</evidence>
<gene>
    <name evidence="1" type="ORF">FHR20_001158</name>
</gene>
<name>A0A7X5ZUM3_9SPHN</name>
<dbReference type="Proteomes" id="UP000564677">
    <property type="component" value="Unassembled WGS sequence"/>
</dbReference>
<accession>A0A7X5ZUM3</accession>
<keyword evidence="2" id="KW-1185">Reference proteome</keyword>
<evidence type="ECO:0000313" key="2">
    <source>
        <dbReference type="Proteomes" id="UP000564677"/>
    </source>
</evidence>
<comment type="caution">
    <text evidence="1">The sequence shown here is derived from an EMBL/GenBank/DDBJ whole genome shotgun (WGS) entry which is preliminary data.</text>
</comment>
<sequence>MTNAIQNTPNQNERALDGGIEWIVARQLAPLQDELVRLRAYVDALREVVVEPW</sequence>
<dbReference type="RefSeq" id="WP_167298613.1">
    <property type="nucleotide sequence ID" value="NZ_JAASQV010000001.1"/>
</dbReference>
<protein>
    <submittedName>
        <fullName evidence="1">Uncharacterized protein</fullName>
    </submittedName>
</protein>
<organism evidence="1 2">
    <name type="scientific">Sphingomonas leidyi</name>
    <dbReference type="NCBI Taxonomy" id="68569"/>
    <lineage>
        <taxon>Bacteria</taxon>
        <taxon>Pseudomonadati</taxon>
        <taxon>Pseudomonadota</taxon>
        <taxon>Alphaproteobacteria</taxon>
        <taxon>Sphingomonadales</taxon>
        <taxon>Sphingomonadaceae</taxon>
        <taxon>Sphingomonas</taxon>
    </lineage>
</organism>